<evidence type="ECO:0000313" key="3">
    <source>
        <dbReference type="EMBL" id="ABU56144.1"/>
    </source>
</evidence>
<evidence type="ECO:0000256" key="2">
    <source>
        <dbReference type="SAM" id="Phobius"/>
    </source>
</evidence>
<keyword evidence="4" id="KW-1185">Reference proteome</keyword>
<dbReference type="EMBL" id="CP000804">
    <property type="protein sequence ID" value="ABU56144.1"/>
    <property type="molecule type" value="Genomic_DNA"/>
</dbReference>
<dbReference type="AlphaFoldDB" id="A7NFC2"/>
<reference evidence="3 4" key="1">
    <citation type="submission" date="2007-08" db="EMBL/GenBank/DDBJ databases">
        <title>Complete sequence of Roseiflexus castenholzii DSM 13941.</title>
        <authorList>
            <consortium name="US DOE Joint Genome Institute"/>
            <person name="Copeland A."/>
            <person name="Lucas S."/>
            <person name="Lapidus A."/>
            <person name="Barry K."/>
            <person name="Glavina del Rio T."/>
            <person name="Dalin E."/>
            <person name="Tice H."/>
            <person name="Pitluck S."/>
            <person name="Thompson L.S."/>
            <person name="Brettin T."/>
            <person name="Bruce D."/>
            <person name="Detter J.C."/>
            <person name="Han C."/>
            <person name="Tapia R."/>
            <person name="Schmutz J."/>
            <person name="Larimer F."/>
            <person name="Land M."/>
            <person name="Hauser L."/>
            <person name="Kyrpides N."/>
            <person name="Mikhailova N."/>
            <person name="Bryant D.A."/>
            <person name="Hanada S."/>
            <person name="Tsukatani Y."/>
            <person name="Richardson P."/>
        </authorList>
    </citation>
    <scope>NUCLEOTIDE SEQUENCE [LARGE SCALE GENOMIC DNA]</scope>
    <source>
        <strain evidence="4">DSM 13941 / HLO8</strain>
    </source>
</reference>
<protein>
    <submittedName>
        <fullName evidence="3">Uncharacterized protein</fullName>
    </submittedName>
</protein>
<feature type="compositionally biased region" description="Polar residues" evidence="1">
    <location>
        <begin position="13"/>
        <end position="25"/>
    </location>
</feature>
<dbReference type="KEGG" id="rca:Rcas_0005"/>
<accession>A7NFC2</accession>
<organism evidence="3 4">
    <name type="scientific">Roseiflexus castenholzii (strain DSM 13941 / HLO8)</name>
    <dbReference type="NCBI Taxonomy" id="383372"/>
    <lineage>
        <taxon>Bacteria</taxon>
        <taxon>Bacillati</taxon>
        <taxon>Chloroflexota</taxon>
        <taxon>Chloroflexia</taxon>
        <taxon>Chloroflexales</taxon>
        <taxon>Roseiflexineae</taxon>
        <taxon>Roseiflexaceae</taxon>
        <taxon>Roseiflexus</taxon>
    </lineage>
</organism>
<sequence>MQAHQWKARLFMNSDTGDTQSNTTEELTDNGVSARRQAFSALLLLLLLLLILLLFAAAIERTDIINFTFATWRLPA</sequence>
<dbReference type="STRING" id="383372.Rcas_0005"/>
<keyword evidence="2" id="KW-0812">Transmembrane</keyword>
<evidence type="ECO:0000256" key="1">
    <source>
        <dbReference type="SAM" id="MobiDB-lite"/>
    </source>
</evidence>
<gene>
    <name evidence="3" type="ordered locus">Rcas_0005</name>
</gene>
<dbReference type="HOGENOM" id="CLU_2652200_0_0_0"/>
<feature type="region of interest" description="Disordered" evidence="1">
    <location>
        <begin position="1"/>
        <end position="28"/>
    </location>
</feature>
<proteinExistence type="predicted"/>
<dbReference type="Proteomes" id="UP000000263">
    <property type="component" value="Chromosome"/>
</dbReference>
<name>A7NFC2_ROSCS</name>
<dbReference type="OrthoDB" id="9957250at2"/>
<keyword evidence="2" id="KW-1133">Transmembrane helix</keyword>
<feature type="transmembrane region" description="Helical" evidence="2">
    <location>
        <begin position="38"/>
        <end position="59"/>
    </location>
</feature>
<evidence type="ECO:0000313" key="4">
    <source>
        <dbReference type="Proteomes" id="UP000000263"/>
    </source>
</evidence>
<keyword evidence="2" id="KW-0472">Membrane</keyword>